<dbReference type="InterPro" id="IPR029055">
    <property type="entry name" value="Ntn_hydrolases_N"/>
</dbReference>
<name>A0ABP5F534_9ACTN</name>
<dbReference type="Gene3D" id="1.10.439.10">
    <property type="entry name" value="Penicillin Amidohydrolase, domain 1"/>
    <property type="match status" value="1"/>
</dbReference>
<dbReference type="EMBL" id="BAAAQN010000004">
    <property type="protein sequence ID" value="GAA2016670.1"/>
    <property type="molecule type" value="Genomic_DNA"/>
</dbReference>
<dbReference type="SUPFAM" id="SSF56235">
    <property type="entry name" value="N-terminal nucleophile aminohydrolases (Ntn hydrolases)"/>
    <property type="match status" value="1"/>
</dbReference>
<proteinExistence type="inferred from homology"/>
<dbReference type="InterPro" id="IPR043146">
    <property type="entry name" value="Penicillin_amidase_N_B-knob"/>
</dbReference>
<keyword evidence="7" id="KW-1185">Reference proteome</keyword>
<evidence type="ECO:0000313" key="7">
    <source>
        <dbReference type="Proteomes" id="UP001500751"/>
    </source>
</evidence>
<gene>
    <name evidence="6" type="ORF">GCM10009839_10420</name>
</gene>
<reference evidence="7" key="1">
    <citation type="journal article" date="2019" name="Int. J. Syst. Evol. Microbiol.">
        <title>The Global Catalogue of Microorganisms (GCM) 10K type strain sequencing project: providing services to taxonomists for standard genome sequencing and annotation.</title>
        <authorList>
            <consortium name="The Broad Institute Genomics Platform"/>
            <consortium name="The Broad Institute Genome Sequencing Center for Infectious Disease"/>
            <person name="Wu L."/>
            <person name="Ma J."/>
        </authorList>
    </citation>
    <scope>NUCLEOTIDE SEQUENCE [LARGE SCALE GENOMIC DNA]</scope>
    <source>
        <strain evidence="7">JCM 16014</strain>
    </source>
</reference>
<comment type="caution">
    <text evidence="6">The sequence shown here is derived from an EMBL/GenBank/DDBJ whole genome shotgun (WGS) entry which is preliminary data.</text>
</comment>
<dbReference type="Gene3D" id="1.10.1400.10">
    <property type="match status" value="1"/>
</dbReference>
<evidence type="ECO:0000256" key="4">
    <source>
        <dbReference type="ARBA" id="ARBA00023145"/>
    </source>
</evidence>
<dbReference type="PANTHER" id="PTHR34218:SF3">
    <property type="entry name" value="ACYL-HOMOSERINE LACTONE ACYLASE PVDQ"/>
    <property type="match status" value="1"/>
</dbReference>
<dbReference type="InterPro" id="IPR023343">
    <property type="entry name" value="Penicillin_amidase_dom1"/>
</dbReference>
<feature type="compositionally biased region" description="Pro residues" evidence="5">
    <location>
        <begin position="196"/>
        <end position="207"/>
    </location>
</feature>
<sequence length="805" mass="84494">MGALCAGLVAVTLPGASASGQGRPGSDGAQIRRTEYGVPHILAHTYTDLGYGYGYAFAQDNACQMADRVLTLRGQRSAVFGPDTWSNDGLNPSTNLDSDTYFQALRRTGTIAHILAAPAPVGPSAELRQMVDGYTAGFNRYLKDVGVAHLPDPTCQGQPWVRPITAEDVWTNILDINQAPGISALRQLITTAAPPAANPAPATPAPATPATAAPGSAAASATARTPISALAAPLANIQSGRRGSNGWALGAKATAAGDSMVLVNPHLPFIGDARLYQVQLTIPGVLDVTGASLYGTPVVQMGHTQNLAWTHTATDALHMSIYQMQLVPGDPTSYLVDGRPEKMTVRQIPVQVLGADGTTSTVTKTLYNTRYGPVLSAGWSTASALTVRDANADNLRSMDQWLAMDRAQSISALQAAQRRYQGAPWVYTLAADTSGSVYYTDSSVMPHVTDAQLASCTVAPPPGMTLPLLNGSAAACAWGRDTDAVTPGLFGPANQPKLTRRDYVANSNNTPALTNPAAPLTGYPAVYNGRETQLELRPQLGLRMIAGRLAGTDGLGPAGFTLPTLRTLMLDDADRSAQIGLADILALCRTRPTLTASDGSSIDVRAACTALAGWDGHGRVDSHGQVLWGAFFTRLLEYDDRAGSFWRVPYDPHQPLSTPRGIDTGKPLVATALADTVQAAAESELPLNASPGQARRWDGVPLHGCADEEGCFNVMSATPTSGQNGGIDASDANYAEGSTFIMAVEMTPAGPKANTLLTYSESANPASPHYADQSALFSHGRWVTDRFSAADIAASPALQVTNLRR</sequence>
<dbReference type="Gene3D" id="3.60.20.10">
    <property type="entry name" value="Glutamine Phosphoribosylpyrophosphate, subunit 1, domain 1"/>
    <property type="match status" value="1"/>
</dbReference>
<evidence type="ECO:0000256" key="1">
    <source>
        <dbReference type="ARBA" id="ARBA00006586"/>
    </source>
</evidence>
<evidence type="ECO:0000256" key="3">
    <source>
        <dbReference type="ARBA" id="ARBA00022801"/>
    </source>
</evidence>
<protein>
    <submittedName>
        <fullName evidence="6">Penicillin acylase family protein</fullName>
    </submittedName>
</protein>
<evidence type="ECO:0000313" key="6">
    <source>
        <dbReference type="EMBL" id="GAA2016670.1"/>
    </source>
</evidence>
<dbReference type="InterPro" id="IPR002692">
    <property type="entry name" value="S45"/>
</dbReference>
<keyword evidence="3" id="KW-0378">Hydrolase</keyword>
<comment type="similarity">
    <text evidence="1">Belongs to the peptidase S45 family.</text>
</comment>
<accession>A0ABP5F534</accession>
<feature type="region of interest" description="Disordered" evidence="5">
    <location>
        <begin position="195"/>
        <end position="218"/>
    </location>
</feature>
<evidence type="ECO:0000256" key="2">
    <source>
        <dbReference type="ARBA" id="ARBA00022729"/>
    </source>
</evidence>
<keyword evidence="4" id="KW-0865">Zymogen</keyword>
<feature type="compositionally biased region" description="Low complexity" evidence="5">
    <location>
        <begin position="208"/>
        <end position="218"/>
    </location>
</feature>
<dbReference type="InterPro" id="IPR043147">
    <property type="entry name" value="Penicillin_amidase_A-knob"/>
</dbReference>
<dbReference type="Pfam" id="PF01804">
    <property type="entry name" value="Penicil_amidase"/>
    <property type="match status" value="1"/>
</dbReference>
<dbReference type="PANTHER" id="PTHR34218">
    <property type="entry name" value="PEPTIDASE S45 PENICILLIN AMIDASE"/>
    <property type="match status" value="1"/>
</dbReference>
<dbReference type="Proteomes" id="UP001500751">
    <property type="component" value="Unassembled WGS sequence"/>
</dbReference>
<keyword evidence="2" id="KW-0732">Signal</keyword>
<dbReference type="Gene3D" id="2.30.120.10">
    <property type="match status" value="1"/>
</dbReference>
<evidence type="ECO:0000256" key="5">
    <source>
        <dbReference type="SAM" id="MobiDB-lite"/>
    </source>
</evidence>
<organism evidence="6 7">
    <name type="scientific">Catenulispora yoronensis</name>
    <dbReference type="NCBI Taxonomy" id="450799"/>
    <lineage>
        <taxon>Bacteria</taxon>
        <taxon>Bacillati</taxon>
        <taxon>Actinomycetota</taxon>
        <taxon>Actinomycetes</taxon>
        <taxon>Catenulisporales</taxon>
        <taxon>Catenulisporaceae</taxon>
        <taxon>Catenulispora</taxon>
    </lineage>
</organism>